<feature type="compositionally biased region" description="Basic and acidic residues" evidence="1">
    <location>
        <begin position="14"/>
        <end position="28"/>
    </location>
</feature>
<dbReference type="EMBL" id="KV018464">
    <property type="protein sequence ID" value="KZV17066.1"/>
    <property type="molecule type" value="Genomic_DNA"/>
</dbReference>
<protein>
    <submittedName>
        <fullName evidence="2">Uncharacterized protein</fullName>
    </submittedName>
</protein>
<dbReference type="AlphaFoldDB" id="A0A2Z7A6F8"/>
<name>A0A2Z7A6F8_9LAMI</name>
<reference evidence="2 3" key="1">
    <citation type="journal article" date="2015" name="Proc. Natl. Acad. Sci. U.S.A.">
        <title>The resurrection genome of Boea hygrometrica: A blueprint for survival of dehydration.</title>
        <authorList>
            <person name="Xiao L."/>
            <person name="Yang G."/>
            <person name="Zhang L."/>
            <person name="Yang X."/>
            <person name="Zhao S."/>
            <person name="Ji Z."/>
            <person name="Zhou Q."/>
            <person name="Hu M."/>
            <person name="Wang Y."/>
            <person name="Chen M."/>
            <person name="Xu Y."/>
            <person name="Jin H."/>
            <person name="Xiao X."/>
            <person name="Hu G."/>
            <person name="Bao F."/>
            <person name="Hu Y."/>
            <person name="Wan P."/>
            <person name="Li L."/>
            <person name="Deng X."/>
            <person name="Kuang T."/>
            <person name="Xiang C."/>
            <person name="Zhu J.K."/>
            <person name="Oliver M.J."/>
            <person name="He Y."/>
        </authorList>
    </citation>
    <scope>NUCLEOTIDE SEQUENCE [LARGE SCALE GENOMIC DNA]</scope>
    <source>
        <strain evidence="3">cv. XS01</strain>
    </source>
</reference>
<gene>
    <name evidence="2" type="ORF">F511_02982</name>
</gene>
<keyword evidence="3" id="KW-1185">Reference proteome</keyword>
<accession>A0A2Z7A6F8</accession>
<evidence type="ECO:0000313" key="2">
    <source>
        <dbReference type="EMBL" id="KZV17066.1"/>
    </source>
</evidence>
<evidence type="ECO:0000313" key="3">
    <source>
        <dbReference type="Proteomes" id="UP000250235"/>
    </source>
</evidence>
<evidence type="ECO:0000256" key="1">
    <source>
        <dbReference type="SAM" id="MobiDB-lite"/>
    </source>
</evidence>
<feature type="region of interest" description="Disordered" evidence="1">
    <location>
        <begin position="1"/>
        <end position="33"/>
    </location>
</feature>
<dbReference type="Proteomes" id="UP000250235">
    <property type="component" value="Unassembled WGS sequence"/>
</dbReference>
<proteinExistence type="predicted"/>
<organism evidence="2 3">
    <name type="scientific">Dorcoceras hygrometricum</name>
    <dbReference type="NCBI Taxonomy" id="472368"/>
    <lineage>
        <taxon>Eukaryota</taxon>
        <taxon>Viridiplantae</taxon>
        <taxon>Streptophyta</taxon>
        <taxon>Embryophyta</taxon>
        <taxon>Tracheophyta</taxon>
        <taxon>Spermatophyta</taxon>
        <taxon>Magnoliopsida</taxon>
        <taxon>eudicotyledons</taxon>
        <taxon>Gunneridae</taxon>
        <taxon>Pentapetalae</taxon>
        <taxon>asterids</taxon>
        <taxon>lamiids</taxon>
        <taxon>Lamiales</taxon>
        <taxon>Gesneriaceae</taxon>
        <taxon>Didymocarpoideae</taxon>
        <taxon>Trichosporeae</taxon>
        <taxon>Loxocarpinae</taxon>
        <taxon>Dorcoceras</taxon>
    </lineage>
</organism>
<sequence length="77" mass="8949">MPPRRGRSWIARQVDGESRAPGSDKDIEQPSIPFRRRTRQMEVEDVTRQIGSACETRTCYRSDVDRDRTSCESMCLE</sequence>